<dbReference type="EMBL" id="MPUH01000662">
    <property type="protein sequence ID" value="OMJ75906.1"/>
    <property type="molecule type" value="Genomic_DNA"/>
</dbReference>
<feature type="coiled-coil region" evidence="1">
    <location>
        <begin position="16"/>
        <end position="50"/>
    </location>
</feature>
<accession>A0A1R2BGJ9</accession>
<evidence type="ECO:0000313" key="2">
    <source>
        <dbReference type="EMBL" id="OMJ75906.1"/>
    </source>
</evidence>
<keyword evidence="3" id="KW-1185">Reference proteome</keyword>
<gene>
    <name evidence="2" type="ORF">SteCoe_24846</name>
</gene>
<dbReference type="OrthoDB" id="437544at2759"/>
<organism evidence="2 3">
    <name type="scientific">Stentor coeruleus</name>
    <dbReference type="NCBI Taxonomy" id="5963"/>
    <lineage>
        <taxon>Eukaryota</taxon>
        <taxon>Sar</taxon>
        <taxon>Alveolata</taxon>
        <taxon>Ciliophora</taxon>
        <taxon>Postciliodesmatophora</taxon>
        <taxon>Heterotrichea</taxon>
        <taxon>Heterotrichida</taxon>
        <taxon>Stentoridae</taxon>
        <taxon>Stentor</taxon>
    </lineage>
</organism>
<comment type="caution">
    <text evidence="2">The sequence shown here is derived from an EMBL/GenBank/DDBJ whole genome shotgun (WGS) entry which is preliminary data.</text>
</comment>
<evidence type="ECO:0000256" key="1">
    <source>
        <dbReference type="SAM" id="Coils"/>
    </source>
</evidence>
<dbReference type="Proteomes" id="UP000187209">
    <property type="component" value="Unassembled WGS sequence"/>
</dbReference>
<keyword evidence="1" id="KW-0175">Coiled coil</keyword>
<dbReference type="GO" id="GO:0007034">
    <property type="term" value="P:vacuolar transport"/>
    <property type="evidence" value="ECO:0007669"/>
    <property type="project" value="InterPro"/>
</dbReference>
<evidence type="ECO:0000313" key="3">
    <source>
        <dbReference type="Proteomes" id="UP000187209"/>
    </source>
</evidence>
<dbReference type="AlphaFoldDB" id="A0A1R2BGJ9"/>
<dbReference type="Gene3D" id="6.10.140.1230">
    <property type="match status" value="1"/>
</dbReference>
<evidence type="ECO:0008006" key="4">
    <source>
        <dbReference type="Google" id="ProtNLM"/>
    </source>
</evidence>
<proteinExistence type="predicted"/>
<protein>
    <recommendedName>
        <fullName evidence="4">Charged multivesicular body protein 2a</fullName>
    </recommendedName>
</protein>
<sequence length="205" mass="23426">MGNKQITPEERMREAKRLINRGVRELDRERTRLQNEEKKIITEIKALAKKGQMGPVKTLAKDLVRSRRYVTKFYEMKSKLQGVGLQLQTVKSTHAMAQALKGVTSSMKSFNKTMNNEEINKIMKEFMRENERMGITEEMMGDAVDMALDQEGDLEASDQVVNQVLSEIGIEITDQIGDGVPIGRVQEEHKENQVGDLEARFNNLR</sequence>
<name>A0A1R2BGJ9_9CILI</name>
<dbReference type="Pfam" id="PF03357">
    <property type="entry name" value="Snf7"/>
    <property type="match status" value="1"/>
</dbReference>
<dbReference type="InterPro" id="IPR005024">
    <property type="entry name" value="Snf7_fam"/>
</dbReference>
<dbReference type="PANTHER" id="PTHR10476">
    <property type="entry name" value="CHARGED MULTIVESICULAR BODY PROTEIN"/>
    <property type="match status" value="1"/>
</dbReference>
<reference evidence="2 3" key="1">
    <citation type="submission" date="2016-11" db="EMBL/GenBank/DDBJ databases">
        <title>The macronuclear genome of Stentor coeruleus: a giant cell with tiny introns.</title>
        <authorList>
            <person name="Slabodnick M."/>
            <person name="Ruby J.G."/>
            <person name="Reiff S.B."/>
            <person name="Swart E.C."/>
            <person name="Gosai S."/>
            <person name="Prabakaran S."/>
            <person name="Witkowska E."/>
            <person name="Larue G.E."/>
            <person name="Fisher S."/>
            <person name="Freeman R.M."/>
            <person name="Gunawardena J."/>
            <person name="Chu W."/>
            <person name="Stover N.A."/>
            <person name="Gregory B.D."/>
            <person name="Nowacki M."/>
            <person name="Derisi J."/>
            <person name="Roy S.W."/>
            <person name="Marshall W.F."/>
            <person name="Sood P."/>
        </authorList>
    </citation>
    <scope>NUCLEOTIDE SEQUENCE [LARGE SCALE GENOMIC DNA]</scope>
    <source>
        <strain evidence="2">WM001</strain>
    </source>
</reference>